<comment type="caution">
    <text evidence="4">The sequence shown here is derived from an EMBL/GenBank/DDBJ whole genome shotgun (WGS) entry which is preliminary data.</text>
</comment>
<protein>
    <submittedName>
        <fullName evidence="4">Hsp20/alpha crystallin family protein</fullName>
    </submittedName>
</protein>
<evidence type="ECO:0000313" key="5">
    <source>
        <dbReference type="Proteomes" id="UP000534783"/>
    </source>
</evidence>
<proteinExistence type="inferred from homology"/>
<feature type="domain" description="SHSP" evidence="3">
    <location>
        <begin position="38"/>
        <end position="149"/>
    </location>
</feature>
<reference evidence="4 5" key="1">
    <citation type="journal article" date="2020" name="Nature">
        <title>Bacterial chemolithoautotrophy via manganese oxidation.</title>
        <authorList>
            <person name="Yu H."/>
            <person name="Leadbetter J.R."/>
        </authorList>
    </citation>
    <scope>NUCLEOTIDE SEQUENCE [LARGE SCALE GENOMIC DNA]</scope>
    <source>
        <strain evidence="4 5">Mn-1</strain>
    </source>
</reference>
<evidence type="ECO:0000259" key="3">
    <source>
        <dbReference type="PROSITE" id="PS01031"/>
    </source>
</evidence>
<dbReference type="InterPro" id="IPR008978">
    <property type="entry name" value="HSP20-like_chaperone"/>
</dbReference>
<accession>A0A7X6DSG4</accession>
<evidence type="ECO:0000256" key="2">
    <source>
        <dbReference type="RuleBase" id="RU003616"/>
    </source>
</evidence>
<dbReference type="Gene3D" id="2.60.40.790">
    <property type="match status" value="1"/>
</dbReference>
<comment type="similarity">
    <text evidence="1 2">Belongs to the small heat shock protein (HSP20) family.</text>
</comment>
<name>A0A7X6DSG4_9BACT</name>
<dbReference type="Pfam" id="PF00011">
    <property type="entry name" value="HSP20"/>
    <property type="match status" value="1"/>
</dbReference>
<dbReference type="InterPro" id="IPR031107">
    <property type="entry name" value="Small_HSP"/>
</dbReference>
<evidence type="ECO:0000313" key="4">
    <source>
        <dbReference type="EMBL" id="NKE72553.1"/>
    </source>
</evidence>
<gene>
    <name evidence="4" type="ORF">MNODULE_17515</name>
</gene>
<dbReference type="RefSeq" id="WP_168062307.1">
    <property type="nucleotide sequence ID" value="NZ_VTOW01000003.1"/>
</dbReference>
<dbReference type="InterPro" id="IPR002068">
    <property type="entry name" value="A-crystallin/Hsp20_dom"/>
</dbReference>
<dbReference type="PANTHER" id="PTHR11527">
    <property type="entry name" value="HEAT-SHOCK PROTEIN 20 FAMILY MEMBER"/>
    <property type="match status" value="1"/>
</dbReference>
<dbReference type="EMBL" id="VTOW01000003">
    <property type="protein sequence ID" value="NKE72553.1"/>
    <property type="molecule type" value="Genomic_DNA"/>
</dbReference>
<evidence type="ECO:0000256" key="1">
    <source>
        <dbReference type="PROSITE-ProRule" id="PRU00285"/>
    </source>
</evidence>
<dbReference type="PROSITE" id="PS01031">
    <property type="entry name" value="SHSP"/>
    <property type="match status" value="1"/>
</dbReference>
<organism evidence="4 5">
    <name type="scientific">Candidatus Manganitrophus noduliformans</name>
    <dbReference type="NCBI Taxonomy" id="2606439"/>
    <lineage>
        <taxon>Bacteria</taxon>
        <taxon>Pseudomonadati</taxon>
        <taxon>Nitrospirota</taxon>
        <taxon>Nitrospiria</taxon>
        <taxon>Candidatus Troglogloeales</taxon>
        <taxon>Candidatus Manganitrophaceae</taxon>
        <taxon>Candidatus Manganitrophus</taxon>
    </lineage>
</organism>
<dbReference type="CDD" id="cd06464">
    <property type="entry name" value="ACD_sHsps-like"/>
    <property type="match status" value="1"/>
</dbReference>
<dbReference type="SUPFAM" id="SSF49764">
    <property type="entry name" value="HSP20-like chaperones"/>
    <property type="match status" value="1"/>
</dbReference>
<sequence length="159" mass="18188">MAGDASRWRSFEEMADLIRSLNVIFRKTFGERAFGTGYQPGEWVPSVDLYTHDGHWVVRVELPGVRSEDVSIAVLNNQLYIRGERKPPEGFDPEKCIFQESSFDRFERAVVFPGPIREEEVRARFDKGVLFVTLPATEGNGRRIEVQSEKPPEEKEEAA</sequence>
<dbReference type="AlphaFoldDB" id="A0A7X6DSG4"/>
<dbReference type="Proteomes" id="UP000534783">
    <property type="component" value="Unassembled WGS sequence"/>
</dbReference>
<keyword evidence="5" id="KW-1185">Reference proteome</keyword>